<evidence type="ECO:0000313" key="1">
    <source>
        <dbReference type="EMBL" id="KAI3769937.1"/>
    </source>
</evidence>
<proteinExistence type="predicted"/>
<gene>
    <name evidence="1" type="ORF">L6452_01051</name>
</gene>
<reference evidence="2" key="1">
    <citation type="journal article" date="2022" name="Mol. Ecol. Resour.">
        <title>The genomes of chicory, endive, great burdock and yacon provide insights into Asteraceae palaeo-polyploidization history and plant inulin production.</title>
        <authorList>
            <person name="Fan W."/>
            <person name="Wang S."/>
            <person name="Wang H."/>
            <person name="Wang A."/>
            <person name="Jiang F."/>
            <person name="Liu H."/>
            <person name="Zhao H."/>
            <person name="Xu D."/>
            <person name="Zhang Y."/>
        </authorList>
    </citation>
    <scope>NUCLEOTIDE SEQUENCE [LARGE SCALE GENOMIC DNA]</scope>
    <source>
        <strain evidence="2">cv. Niubang</strain>
    </source>
</reference>
<comment type="caution">
    <text evidence="1">The sequence shown here is derived from an EMBL/GenBank/DDBJ whole genome shotgun (WGS) entry which is preliminary data.</text>
</comment>
<evidence type="ECO:0000313" key="2">
    <source>
        <dbReference type="Proteomes" id="UP001055879"/>
    </source>
</evidence>
<dbReference type="EMBL" id="CM042047">
    <property type="protein sequence ID" value="KAI3769937.1"/>
    <property type="molecule type" value="Genomic_DNA"/>
</dbReference>
<sequence>MGCFQSKTANVQSPDQVPESKPDLANGDEGSDHGVPAFKEFELTELQAATNGISSELIISENRERAPNVVYRGKLCFLFSQLESCFMCIENLQANSNFPVSQHPTVDGKFTSTTFCSATVESCSVVGGDKSLQTSTYMIEAEGSKTSFEEEVETEACQEGKHPIMGEFHLELDDESDLKHNEVSIVLT</sequence>
<name>A0ACB9FFK6_ARCLA</name>
<reference evidence="1 2" key="2">
    <citation type="journal article" date="2022" name="Mol. Ecol. Resour.">
        <title>The genomes of chicory, endive, great burdock and yacon provide insights into Asteraceae paleo-polyploidization history and plant inulin production.</title>
        <authorList>
            <person name="Fan W."/>
            <person name="Wang S."/>
            <person name="Wang H."/>
            <person name="Wang A."/>
            <person name="Jiang F."/>
            <person name="Liu H."/>
            <person name="Zhao H."/>
            <person name="Xu D."/>
            <person name="Zhang Y."/>
        </authorList>
    </citation>
    <scope>NUCLEOTIDE SEQUENCE [LARGE SCALE GENOMIC DNA]</scope>
    <source>
        <strain evidence="2">cv. Niubang</strain>
    </source>
</reference>
<keyword evidence="2" id="KW-1185">Reference proteome</keyword>
<accession>A0ACB9FFK6</accession>
<dbReference type="Proteomes" id="UP001055879">
    <property type="component" value="Linkage Group LG01"/>
</dbReference>
<protein>
    <submittedName>
        <fullName evidence="1">Uncharacterized protein</fullName>
    </submittedName>
</protein>
<organism evidence="1 2">
    <name type="scientific">Arctium lappa</name>
    <name type="common">Greater burdock</name>
    <name type="synonym">Lappa major</name>
    <dbReference type="NCBI Taxonomy" id="4217"/>
    <lineage>
        <taxon>Eukaryota</taxon>
        <taxon>Viridiplantae</taxon>
        <taxon>Streptophyta</taxon>
        <taxon>Embryophyta</taxon>
        <taxon>Tracheophyta</taxon>
        <taxon>Spermatophyta</taxon>
        <taxon>Magnoliopsida</taxon>
        <taxon>eudicotyledons</taxon>
        <taxon>Gunneridae</taxon>
        <taxon>Pentapetalae</taxon>
        <taxon>asterids</taxon>
        <taxon>campanulids</taxon>
        <taxon>Asterales</taxon>
        <taxon>Asteraceae</taxon>
        <taxon>Carduoideae</taxon>
        <taxon>Cardueae</taxon>
        <taxon>Arctiinae</taxon>
        <taxon>Arctium</taxon>
    </lineage>
</organism>